<name>A0A1D8N4R4_YARLL</name>
<accession>A0A1D8N4R4</accession>
<dbReference type="EMBL" id="CP017553">
    <property type="protein sequence ID" value="AOW00635.1"/>
    <property type="molecule type" value="Genomic_DNA"/>
</dbReference>
<dbReference type="Proteomes" id="UP000182444">
    <property type="component" value="Chromosome 1A"/>
</dbReference>
<dbReference type="AlphaFoldDB" id="A0A1D8N4R4"/>
<proteinExistence type="predicted"/>
<dbReference type="VEuPathDB" id="FungiDB:YALI1_A14274g"/>
<evidence type="ECO:0000313" key="2">
    <source>
        <dbReference type="Proteomes" id="UP000182444"/>
    </source>
</evidence>
<organism evidence="1 2">
    <name type="scientific">Yarrowia lipolytica</name>
    <name type="common">Candida lipolytica</name>
    <dbReference type="NCBI Taxonomy" id="4952"/>
    <lineage>
        <taxon>Eukaryota</taxon>
        <taxon>Fungi</taxon>
        <taxon>Dikarya</taxon>
        <taxon>Ascomycota</taxon>
        <taxon>Saccharomycotina</taxon>
        <taxon>Dipodascomycetes</taxon>
        <taxon>Dipodascales</taxon>
        <taxon>Dipodascales incertae sedis</taxon>
        <taxon>Yarrowia</taxon>
    </lineage>
</organism>
<sequence length="103" mass="11744">MSFQYLIPFFVIYFISDSYRLIGRLTTRPSTRNRTEPAITSEHVQNDDPTIPPARCLYVCSVTRFGPFIPNPSPCLVTNRYPPELERTILATKCDDSQQPTCG</sequence>
<reference evidence="1 2" key="1">
    <citation type="journal article" date="2016" name="PLoS ONE">
        <title>Sequence Assembly of Yarrowia lipolytica Strain W29/CLIB89 Shows Transposable Element Diversity.</title>
        <authorList>
            <person name="Magnan C."/>
            <person name="Yu J."/>
            <person name="Chang I."/>
            <person name="Jahn E."/>
            <person name="Kanomata Y."/>
            <person name="Wu J."/>
            <person name="Zeller M."/>
            <person name="Oakes M."/>
            <person name="Baldi P."/>
            <person name="Sandmeyer S."/>
        </authorList>
    </citation>
    <scope>NUCLEOTIDE SEQUENCE [LARGE SCALE GENOMIC DNA]</scope>
    <source>
        <strain evidence="2">CLIB89(W29)</strain>
    </source>
</reference>
<evidence type="ECO:0000313" key="1">
    <source>
        <dbReference type="EMBL" id="AOW00635.1"/>
    </source>
</evidence>
<dbReference type="GeneID" id="94582443"/>
<dbReference type="RefSeq" id="XP_068137883.1">
    <property type="nucleotide sequence ID" value="XM_068281782.1"/>
</dbReference>
<gene>
    <name evidence="1" type="ORF">YALI1_A14274g</name>
</gene>
<protein>
    <submittedName>
        <fullName evidence="1">Uncharacterized protein</fullName>
    </submittedName>
</protein>